<evidence type="ECO:0000256" key="6">
    <source>
        <dbReference type="ARBA" id="ARBA00038076"/>
    </source>
</evidence>
<dbReference type="KEGG" id="acae:HYG86_11220"/>
<dbReference type="AlphaFoldDB" id="A0A7G9W9D0"/>
<comment type="subcellular location">
    <subcellularLocation>
        <location evidence="1">Cell membrane</location>
        <topology evidence="1">Multi-pass membrane protein</topology>
    </subcellularLocation>
</comment>
<keyword evidence="4 7" id="KW-1133">Transmembrane helix</keyword>
<evidence type="ECO:0000256" key="4">
    <source>
        <dbReference type="ARBA" id="ARBA00022989"/>
    </source>
</evidence>
<dbReference type="InterPro" id="IPR050250">
    <property type="entry name" value="Macrolide_Exporter_MacB"/>
</dbReference>
<feature type="domain" description="MacB-like periplasmic core" evidence="9">
    <location>
        <begin position="19"/>
        <end position="238"/>
    </location>
</feature>
<evidence type="ECO:0000256" key="1">
    <source>
        <dbReference type="ARBA" id="ARBA00004651"/>
    </source>
</evidence>
<feature type="domain" description="ABC3 transporter permease C-terminal" evidence="8">
    <location>
        <begin position="723"/>
        <end position="839"/>
    </location>
</feature>
<organism evidence="10 11">
    <name type="scientific">Alkalicella caledoniensis</name>
    <dbReference type="NCBI Taxonomy" id="2731377"/>
    <lineage>
        <taxon>Bacteria</taxon>
        <taxon>Bacillati</taxon>
        <taxon>Bacillota</taxon>
        <taxon>Clostridia</taxon>
        <taxon>Eubacteriales</taxon>
        <taxon>Proteinivoracaceae</taxon>
        <taxon>Alkalicella</taxon>
    </lineage>
</organism>
<comment type="similarity">
    <text evidence="6">Belongs to the ABC-4 integral membrane protein family.</text>
</comment>
<evidence type="ECO:0000256" key="3">
    <source>
        <dbReference type="ARBA" id="ARBA00022692"/>
    </source>
</evidence>
<dbReference type="Pfam" id="PF12704">
    <property type="entry name" value="MacB_PCD"/>
    <property type="match status" value="1"/>
</dbReference>
<dbReference type="GO" id="GO:0005886">
    <property type="term" value="C:plasma membrane"/>
    <property type="evidence" value="ECO:0007669"/>
    <property type="project" value="UniProtKB-SubCell"/>
</dbReference>
<evidence type="ECO:0000256" key="2">
    <source>
        <dbReference type="ARBA" id="ARBA00022475"/>
    </source>
</evidence>
<keyword evidence="5 7" id="KW-0472">Membrane</keyword>
<feature type="transmembrane region" description="Helical" evidence="7">
    <location>
        <begin position="718"/>
        <end position="744"/>
    </location>
</feature>
<feature type="transmembrane region" description="Helical" evidence="7">
    <location>
        <begin position="439"/>
        <end position="464"/>
    </location>
</feature>
<sequence length="846" mass="94920">MKSLNQVGIRYLKEQKKRTILTIMGIIISVAMITSIGTMMYSMERYEYKSTVERNGYNHGAYVDITNEQYSYLKNNVNFEELAEAKLAGTSFTKDASDKTKRIELMGYEKRYLELRSMLPVEGRLPENKNEVVLERWKANLLGIEIGDKVTLPVGHFKRGNKILQRNEWDENATFHEIIVHDFNLVGIIESNGSSQSYANSRAIVDLAWAEDVNDTGLSTAVFRVKKGLDIIKTTEDVAKELDIDENNIQYNFNLINREQGGIQPTLLVIATFLIGLVCVATVAVIYNSFHISVLERVKQFGIMRSIGTTPRQVRVLVFTEAGILSIISIPFGLAAGYYATKLLFYLLSMGEYSSFQNMQIMTSKEVLGGSAVIALISVYLSALSPALSAGRVSPLNAIFQHRTLKKERNTKSGFLIGKVFGSEGMLAYKNLQRNRKRLVITAFSLSISVIMFIVFSVFSFYALRINDNLFGYSADFAMYTRHGSSQPFTLEEIAKLEAIEGVAEVLPYAYSNFITSIEPDKIMPNIKESFPWVVENGFIYGSIQGYRNEDLHLLREELISGEVDVDKINKELGVFLIYNSEHYDHENRRTTIAPTFDLEVGSIIYLDTENEYVGEDTEIDFDNAIPVKVMGLVEKSSIGYRYPSMGLMGIITTYEVYEQITGDSGFGTVYVNIEEDADYETVVAGLNSVLENKGDAGIQDSIANNRRDRQTVLELSVLIYGFITLISLIGALNIINTISTNLITRTKEFGMLRAVGMTPKGMRKMIRLEAIFSSITGTIFGLIVGNLLGYYLYTLLNDYEGYPWEFPLNANIIAIVATVIIALFAAVAPLKKIASMNIMEILREE</sequence>
<evidence type="ECO:0000259" key="8">
    <source>
        <dbReference type="Pfam" id="PF02687"/>
    </source>
</evidence>
<reference evidence="10 11" key="1">
    <citation type="submission" date="2020-07" db="EMBL/GenBank/DDBJ databases">
        <title>Alkalicella. sp. LB2 genome.</title>
        <authorList>
            <person name="Postec A."/>
            <person name="Quemeneur M."/>
        </authorList>
    </citation>
    <scope>NUCLEOTIDE SEQUENCE [LARGE SCALE GENOMIC DNA]</scope>
    <source>
        <strain evidence="10 11">LB2</strain>
    </source>
</reference>
<feature type="transmembrane region" description="Helical" evidence="7">
    <location>
        <begin position="813"/>
        <end position="831"/>
    </location>
</feature>
<dbReference type="RefSeq" id="WP_213165656.1">
    <property type="nucleotide sequence ID" value="NZ_CP058559.1"/>
</dbReference>
<evidence type="ECO:0000313" key="10">
    <source>
        <dbReference type="EMBL" id="QNO15292.1"/>
    </source>
</evidence>
<accession>A0A7G9W9D0</accession>
<feature type="transmembrane region" description="Helical" evidence="7">
    <location>
        <begin position="316"/>
        <end position="340"/>
    </location>
</feature>
<feature type="domain" description="ABC3 transporter permease C-terminal" evidence="8">
    <location>
        <begin position="273"/>
        <end position="394"/>
    </location>
</feature>
<keyword evidence="2" id="KW-1003">Cell membrane</keyword>
<keyword evidence="11" id="KW-1185">Reference proteome</keyword>
<dbReference type="PANTHER" id="PTHR30572">
    <property type="entry name" value="MEMBRANE COMPONENT OF TRANSPORTER-RELATED"/>
    <property type="match status" value="1"/>
</dbReference>
<feature type="transmembrane region" description="Helical" evidence="7">
    <location>
        <begin position="771"/>
        <end position="793"/>
    </location>
</feature>
<feature type="transmembrane region" description="Helical" evidence="7">
    <location>
        <begin position="267"/>
        <end position="295"/>
    </location>
</feature>
<evidence type="ECO:0000256" key="7">
    <source>
        <dbReference type="SAM" id="Phobius"/>
    </source>
</evidence>
<proteinExistence type="inferred from homology"/>
<evidence type="ECO:0000256" key="5">
    <source>
        <dbReference type="ARBA" id="ARBA00023136"/>
    </source>
</evidence>
<evidence type="ECO:0000313" key="11">
    <source>
        <dbReference type="Proteomes" id="UP000516160"/>
    </source>
</evidence>
<dbReference type="InterPro" id="IPR025857">
    <property type="entry name" value="MacB_PCD"/>
</dbReference>
<name>A0A7G9W9D0_ALKCA</name>
<protein>
    <submittedName>
        <fullName evidence="10">ABC transporter permease</fullName>
    </submittedName>
</protein>
<feature type="transmembrane region" description="Helical" evidence="7">
    <location>
        <begin position="20"/>
        <end position="41"/>
    </location>
</feature>
<dbReference type="GO" id="GO:0022857">
    <property type="term" value="F:transmembrane transporter activity"/>
    <property type="evidence" value="ECO:0007669"/>
    <property type="project" value="TreeGrafter"/>
</dbReference>
<keyword evidence="3 7" id="KW-0812">Transmembrane</keyword>
<dbReference type="InterPro" id="IPR003838">
    <property type="entry name" value="ABC3_permease_C"/>
</dbReference>
<dbReference type="EMBL" id="CP058559">
    <property type="protein sequence ID" value="QNO15292.1"/>
    <property type="molecule type" value="Genomic_DNA"/>
</dbReference>
<evidence type="ECO:0000259" key="9">
    <source>
        <dbReference type="Pfam" id="PF12704"/>
    </source>
</evidence>
<dbReference type="Pfam" id="PF02687">
    <property type="entry name" value="FtsX"/>
    <property type="match status" value="2"/>
</dbReference>
<dbReference type="PANTHER" id="PTHR30572:SF4">
    <property type="entry name" value="ABC TRANSPORTER PERMEASE YTRF"/>
    <property type="match status" value="1"/>
</dbReference>
<feature type="transmembrane region" description="Helical" evidence="7">
    <location>
        <begin position="367"/>
        <end position="388"/>
    </location>
</feature>
<gene>
    <name evidence="10" type="ORF">HYG86_11220</name>
</gene>
<dbReference type="Proteomes" id="UP000516160">
    <property type="component" value="Chromosome"/>
</dbReference>